<feature type="non-terminal residue" evidence="2">
    <location>
        <position position="1"/>
    </location>
</feature>
<evidence type="ECO:0000313" key="2">
    <source>
        <dbReference type="EMBL" id="CAL4168639.1"/>
    </source>
</evidence>
<dbReference type="AlphaFoldDB" id="A0AAV2S8W0"/>
<feature type="non-terminal residue" evidence="2">
    <location>
        <position position="145"/>
    </location>
</feature>
<dbReference type="EMBL" id="CAXKWB010049480">
    <property type="protein sequence ID" value="CAL4168639.1"/>
    <property type="molecule type" value="Genomic_DNA"/>
</dbReference>
<gene>
    <name evidence="2" type="ORF">MNOR_LOCUS33723</name>
</gene>
<reference evidence="2 3" key="1">
    <citation type="submission" date="2024-05" db="EMBL/GenBank/DDBJ databases">
        <authorList>
            <person name="Wallberg A."/>
        </authorList>
    </citation>
    <scope>NUCLEOTIDE SEQUENCE [LARGE SCALE GENOMIC DNA]</scope>
</reference>
<keyword evidence="1" id="KW-0175">Coiled coil</keyword>
<accession>A0AAV2S8W0</accession>
<name>A0AAV2S8W0_MEGNR</name>
<keyword evidence="3" id="KW-1185">Reference proteome</keyword>
<evidence type="ECO:0000313" key="3">
    <source>
        <dbReference type="Proteomes" id="UP001497623"/>
    </source>
</evidence>
<dbReference type="Proteomes" id="UP001497623">
    <property type="component" value="Unassembled WGS sequence"/>
</dbReference>
<proteinExistence type="predicted"/>
<protein>
    <submittedName>
        <fullName evidence="2">Uncharacterized protein</fullName>
    </submittedName>
</protein>
<sequence length="145" mass="17252">RKWKTKYFHLRNDLQQLQENGNVETNQLNDKVQYLENCVWNLSGQLQESDYNLNLLHQSSQDRENSLITKLMDARIKFQNDKKLMQDNLNKVQQLFDSKEVAKAQNLYDSNLDMKAKISDLYESLSKVRLELQEATDKLQKERNE</sequence>
<organism evidence="2 3">
    <name type="scientific">Meganyctiphanes norvegica</name>
    <name type="common">Northern krill</name>
    <name type="synonym">Thysanopoda norvegica</name>
    <dbReference type="NCBI Taxonomy" id="48144"/>
    <lineage>
        <taxon>Eukaryota</taxon>
        <taxon>Metazoa</taxon>
        <taxon>Ecdysozoa</taxon>
        <taxon>Arthropoda</taxon>
        <taxon>Crustacea</taxon>
        <taxon>Multicrustacea</taxon>
        <taxon>Malacostraca</taxon>
        <taxon>Eumalacostraca</taxon>
        <taxon>Eucarida</taxon>
        <taxon>Euphausiacea</taxon>
        <taxon>Euphausiidae</taxon>
        <taxon>Meganyctiphanes</taxon>
    </lineage>
</organism>
<feature type="coiled-coil region" evidence="1">
    <location>
        <begin position="118"/>
        <end position="145"/>
    </location>
</feature>
<evidence type="ECO:0000256" key="1">
    <source>
        <dbReference type="SAM" id="Coils"/>
    </source>
</evidence>
<comment type="caution">
    <text evidence="2">The sequence shown here is derived from an EMBL/GenBank/DDBJ whole genome shotgun (WGS) entry which is preliminary data.</text>
</comment>